<dbReference type="PANTHER" id="PTHR40128">
    <property type="entry name" value="EXPRESSED PROTEIN"/>
    <property type="match status" value="1"/>
</dbReference>
<dbReference type="AlphaFoldDB" id="A0A427YRF9"/>
<sequence>MVVAPLSHSFGFDGHLTTPSGGRLPEDSYARFVETSPDATTDEIRERWERDGYLYVKGLLRPENVRALRTKFFEETAHLGILEPGTDPNDAIFAKSPDAVETYLHPGSLRPGKVSYDAEKSQKYFEACVAAQRSEWFHKFQTQPEMTDFIKRLTGWDELHLLKRQLLRAAMPQGDTTIIHYDQLYFRHGPPKFVTCWAPLQDTSPDMGGLMYLSDSASIGEDMERNFNARAQHMSDTERKSAFNANMMARGAISNDAGQFAKELNRKWLMADFKEGDVVFHNPFLIHGACVNTTDRVMIHTDTRYVNPADGFDKRWTVYWDPNNDVTDPVLNKPEATIA</sequence>
<keyword evidence="2" id="KW-1185">Reference proteome</keyword>
<protein>
    <recommendedName>
        <fullName evidence="3">Phytanoyl-CoA hydroxylase</fullName>
    </recommendedName>
</protein>
<comment type="caution">
    <text evidence="1">The sequence shown here is derived from an EMBL/GenBank/DDBJ whole genome shotgun (WGS) entry which is preliminary data.</text>
</comment>
<dbReference type="OrthoDB" id="2328924at2759"/>
<evidence type="ECO:0000313" key="1">
    <source>
        <dbReference type="EMBL" id="RSH93660.1"/>
    </source>
</evidence>
<dbReference type="Proteomes" id="UP000279259">
    <property type="component" value="Unassembled WGS sequence"/>
</dbReference>
<accession>A0A427YRF9</accession>
<evidence type="ECO:0000313" key="2">
    <source>
        <dbReference type="Proteomes" id="UP000279259"/>
    </source>
</evidence>
<dbReference type="Gene3D" id="2.60.120.620">
    <property type="entry name" value="q2cbj1_9rhob like domain"/>
    <property type="match status" value="1"/>
</dbReference>
<proteinExistence type="predicted"/>
<dbReference type="Pfam" id="PF05721">
    <property type="entry name" value="PhyH"/>
    <property type="match status" value="1"/>
</dbReference>
<dbReference type="SUPFAM" id="SSF51197">
    <property type="entry name" value="Clavaminate synthase-like"/>
    <property type="match status" value="1"/>
</dbReference>
<dbReference type="EMBL" id="RSCD01000003">
    <property type="protein sequence ID" value="RSH93660.1"/>
    <property type="molecule type" value="Genomic_DNA"/>
</dbReference>
<dbReference type="STRING" id="1890683.A0A427YRF9"/>
<organism evidence="1 2">
    <name type="scientific">Saitozyma podzolica</name>
    <dbReference type="NCBI Taxonomy" id="1890683"/>
    <lineage>
        <taxon>Eukaryota</taxon>
        <taxon>Fungi</taxon>
        <taxon>Dikarya</taxon>
        <taxon>Basidiomycota</taxon>
        <taxon>Agaricomycotina</taxon>
        <taxon>Tremellomycetes</taxon>
        <taxon>Tremellales</taxon>
        <taxon>Trimorphomycetaceae</taxon>
        <taxon>Saitozyma</taxon>
    </lineage>
</organism>
<dbReference type="InterPro" id="IPR008775">
    <property type="entry name" value="Phytyl_CoA_dOase-like"/>
</dbReference>
<dbReference type="PANTHER" id="PTHR40128:SF1">
    <property type="entry name" value="PHYTANOYL-COA HYDROXYLASE"/>
    <property type="match status" value="1"/>
</dbReference>
<gene>
    <name evidence="1" type="ORF">EHS25_006306</name>
</gene>
<name>A0A427YRF9_9TREE</name>
<reference evidence="1 2" key="1">
    <citation type="submission" date="2018-11" db="EMBL/GenBank/DDBJ databases">
        <title>Genome sequence of Saitozyma podzolica DSM 27192.</title>
        <authorList>
            <person name="Aliyu H."/>
            <person name="Gorte O."/>
            <person name="Ochsenreither K."/>
        </authorList>
    </citation>
    <scope>NUCLEOTIDE SEQUENCE [LARGE SCALE GENOMIC DNA]</scope>
    <source>
        <strain evidence="1 2">DSM 27192</strain>
    </source>
</reference>
<evidence type="ECO:0008006" key="3">
    <source>
        <dbReference type="Google" id="ProtNLM"/>
    </source>
</evidence>